<feature type="chain" id="PRO_5042859540" description="DUF1996 domain-containing protein" evidence="2">
    <location>
        <begin position="21"/>
        <end position="401"/>
    </location>
</feature>
<reference evidence="4 5" key="1">
    <citation type="submission" date="2024-02" db="EMBL/GenBank/DDBJ databases">
        <title>De novo assembly and annotation of 12 fungi associated with fruit tree decline syndrome in Ontario, Canada.</title>
        <authorList>
            <person name="Sulman M."/>
            <person name="Ellouze W."/>
            <person name="Ilyukhin E."/>
        </authorList>
    </citation>
    <scope>NUCLEOTIDE SEQUENCE [LARGE SCALE GENOMIC DNA]</scope>
    <source>
        <strain evidence="4 5">M11/M66-122</strain>
    </source>
</reference>
<accession>A0AAN9YS45</accession>
<feature type="region of interest" description="Disordered" evidence="1">
    <location>
        <begin position="172"/>
        <end position="193"/>
    </location>
</feature>
<feature type="domain" description="DUF1996" evidence="3">
    <location>
        <begin position="79"/>
        <end position="339"/>
    </location>
</feature>
<name>A0AAN9YS45_9PEZI</name>
<feature type="signal peptide" evidence="2">
    <location>
        <begin position="1"/>
        <end position="20"/>
    </location>
</feature>
<dbReference type="AlphaFoldDB" id="A0AAN9YS45"/>
<dbReference type="PANTHER" id="PTHR43662:SF11">
    <property type="entry name" value="WSC DOMAIN-CONTAINING PROTEIN"/>
    <property type="match status" value="1"/>
</dbReference>
<keyword evidence="2" id="KW-0732">Signal</keyword>
<evidence type="ECO:0000259" key="3">
    <source>
        <dbReference type="Pfam" id="PF09362"/>
    </source>
</evidence>
<sequence>MKYSTKSLLFATALASTTAAAPVLSTIRSALTSKSYWTTTAAVSEKPVNEVVYAQAGGTFAVLHFNNEPGKFSTEGRMDPIVSPGMNSSHTHGIMGGSNFGLTIDGDQLLGSSCTNAKIANDKSNYWVAPIYFQSPADGKFKQVPLYYMNVYYFFEPTNDVISPFPPGLKMVSGDSSKRDPPSSGSGALQLDPSKGDIQAVQWTCPTNGDPDRYPPGSDGSTAGIADPNNRAAGAGFPIVNCDGTYSPLRQDIHMPSCYNPEAGLDDHLNNMAFPITGSDGMQDCPEGWTHVPHLFYEVYYDTPQFADQWTPDGQNQPFVLANGDRTGFSSHADFVAGWDEKTLQTIIDSCNAGTLGMETCPDVPGGLNTETCPIESAFPNPTDEWIDALPGDNPLAGWGV</sequence>
<dbReference type="EMBL" id="JAKJXP020000013">
    <property type="protein sequence ID" value="KAK7755421.1"/>
    <property type="molecule type" value="Genomic_DNA"/>
</dbReference>
<dbReference type="Pfam" id="PF09362">
    <property type="entry name" value="DUF1996"/>
    <property type="match status" value="1"/>
</dbReference>
<protein>
    <recommendedName>
        <fullName evidence="3">DUF1996 domain-containing protein</fullName>
    </recommendedName>
</protein>
<evidence type="ECO:0000313" key="4">
    <source>
        <dbReference type="EMBL" id="KAK7755421.1"/>
    </source>
</evidence>
<comment type="caution">
    <text evidence="4">The sequence shown here is derived from an EMBL/GenBank/DDBJ whole genome shotgun (WGS) entry which is preliminary data.</text>
</comment>
<evidence type="ECO:0000256" key="1">
    <source>
        <dbReference type="SAM" id="MobiDB-lite"/>
    </source>
</evidence>
<evidence type="ECO:0000256" key="2">
    <source>
        <dbReference type="SAM" id="SignalP"/>
    </source>
</evidence>
<proteinExistence type="predicted"/>
<evidence type="ECO:0000313" key="5">
    <source>
        <dbReference type="Proteomes" id="UP001320420"/>
    </source>
</evidence>
<dbReference type="Proteomes" id="UP001320420">
    <property type="component" value="Unassembled WGS sequence"/>
</dbReference>
<keyword evidence="5" id="KW-1185">Reference proteome</keyword>
<feature type="region of interest" description="Disordered" evidence="1">
    <location>
        <begin position="205"/>
        <end position="229"/>
    </location>
</feature>
<dbReference type="InterPro" id="IPR018535">
    <property type="entry name" value="DUF1996"/>
</dbReference>
<dbReference type="PANTHER" id="PTHR43662">
    <property type="match status" value="1"/>
</dbReference>
<gene>
    <name evidence="4" type="ORF">SLS62_002648</name>
</gene>
<organism evidence="4 5">
    <name type="scientific">Diatrype stigma</name>
    <dbReference type="NCBI Taxonomy" id="117547"/>
    <lineage>
        <taxon>Eukaryota</taxon>
        <taxon>Fungi</taxon>
        <taxon>Dikarya</taxon>
        <taxon>Ascomycota</taxon>
        <taxon>Pezizomycotina</taxon>
        <taxon>Sordariomycetes</taxon>
        <taxon>Xylariomycetidae</taxon>
        <taxon>Xylariales</taxon>
        <taxon>Diatrypaceae</taxon>
        <taxon>Diatrype</taxon>
    </lineage>
</organism>